<name>A0A177WZK0_BATDL</name>
<dbReference type="InterPro" id="IPR036390">
    <property type="entry name" value="WH_DNA-bd_sf"/>
</dbReference>
<feature type="domain" description="HTH La-type RNA-binding" evidence="3">
    <location>
        <begin position="1"/>
        <end position="97"/>
    </location>
</feature>
<dbReference type="Pfam" id="PF08777">
    <property type="entry name" value="RRM_3"/>
    <property type="match status" value="1"/>
</dbReference>
<sequence length="432" mass="48725">MTAELAKVKIFLQLVYYFCNASYHSTISSLPKSFVDSPLLAQGWIPLRDLATFKKMKGLITQPADIAESIIYSSSELFELSVDGVYLRRKTEFVASKVFKEMFNISLLAGYAMEAVGFDQLVTVVEVEAYFSRFGEIQNVSKHIGISTWDERYNLSFFIEFKELDSMIKSLAATHMYEDSSIQVRAHRKPDVSAAMVVISQAGSTYPKGKIVEFKLVSDVIESVEQYSIQEQFEKYATVAMIDYVKGNATGYIEFKQSVALEAISVIFNNGGLHIQGEPIQLRALVEDEEQMYWMVKAEKQMIQGPNRISVLDLAHAAKFSKQAIQQQKITIRRKGKAKKIKGRTKTGTNRLTKYHSREIKDCDSKLTDTAKSTNIHIDETVLSALGVKHGKNGVGKTTKTLKFNKKFHNLKRHGTSDSNAMQNLLEGFDRI</sequence>
<dbReference type="Proteomes" id="UP000077115">
    <property type="component" value="Unassembled WGS sequence"/>
</dbReference>
<proteinExistence type="predicted"/>
<evidence type="ECO:0000256" key="1">
    <source>
        <dbReference type="ARBA" id="ARBA00022884"/>
    </source>
</evidence>
<reference evidence="5 6" key="1">
    <citation type="submission" date="2006-10" db="EMBL/GenBank/DDBJ databases">
        <title>The Genome Sequence of Batrachochytrium dendrobatidis JEL423.</title>
        <authorList>
            <consortium name="The Broad Institute Genome Sequencing Platform"/>
            <person name="Birren B."/>
            <person name="Lander E."/>
            <person name="Galagan J."/>
            <person name="Cuomo C."/>
            <person name="Devon K."/>
            <person name="Jaffe D."/>
            <person name="Butler J."/>
            <person name="Alvarez P."/>
            <person name="Gnerre S."/>
            <person name="Grabherr M."/>
            <person name="Kleber M."/>
            <person name="Mauceli E."/>
            <person name="Brockman W."/>
            <person name="Young S."/>
            <person name="LaButti K."/>
            <person name="Sykes S."/>
            <person name="DeCaprio D."/>
            <person name="Crawford M."/>
            <person name="Koehrsen M."/>
            <person name="Engels R."/>
            <person name="Montgomery P."/>
            <person name="Pearson M."/>
            <person name="Howarth C."/>
            <person name="Larson L."/>
            <person name="White J."/>
            <person name="O'Leary S."/>
            <person name="Kodira C."/>
            <person name="Zeng Q."/>
            <person name="Yandava C."/>
            <person name="Alvarado L."/>
            <person name="Longcore J."/>
            <person name="James T."/>
        </authorList>
    </citation>
    <scope>NUCLEOTIDE SEQUENCE [LARGE SCALE GENOMIC DNA]</scope>
    <source>
        <strain evidence="5 6">JEL423</strain>
    </source>
</reference>
<organism evidence="5 6">
    <name type="scientific">Batrachochytrium dendrobatidis (strain JEL423)</name>
    <dbReference type="NCBI Taxonomy" id="403673"/>
    <lineage>
        <taxon>Eukaryota</taxon>
        <taxon>Fungi</taxon>
        <taxon>Fungi incertae sedis</taxon>
        <taxon>Chytridiomycota</taxon>
        <taxon>Chytridiomycota incertae sedis</taxon>
        <taxon>Chytridiomycetes</taxon>
        <taxon>Rhizophydiales</taxon>
        <taxon>Rhizophydiales incertae sedis</taxon>
        <taxon>Batrachochytrium</taxon>
    </lineage>
</organism>
<evidence type="ECO:0000259" key="4">
    <source>
        <dbReference type="PROSITE" id="PS51939"/>
    </source>
</evidence>
<keyword evidence="1 2" id="KW-0694">RNA-binding</keyword>
<dbReference type="GO" id="GO:0006396">
    <property type="term" value="P:RNA processing"/>
    <property type="evidence" value="ECO:0007669"/>
    <property type="project" value="InterPro"/>
</dbReference>
<dbReference type="SMART" id="SM00715">
    <property type="entry name" value="LA"/>
    <property type="match status" value="1"/>
</dbReference>
<reference evidence="5 6" key="2">
    <citation type="submission" date="2016-05" db="EMBL/GenBank/DDBJ databases">
        <title>Lineage-specific infection strategies underlie the spectrum of fungal disease in amphibians.</title>
        <authorList>
            <person name="Cuomo C.A."/>
            <person name="Farrer R.A."/>
            <person name="James T."/>
            <person name="Longcore J."/>
            <person name="Birren B."/>
        </authorList>
    </citation>
    <scope>NUCLEOTIDE SEQUENCE [LARGE SCALE GENOMIC DNA]</scope>
    <source>
        <strain evidence="5 6">JEL423</strain>
    </source>
</reference>
<dbReference type="Gene3D" id="1.10.10.10">
    <property type="entry name" value="Winged helix-like DNA-binding domain superfamily/Winged helix DNA-binding domain"/>
    <property type="match status" value="1"/>
</dbReference>
<protein>
    <submittedName>
        <fullName evidence="5">Uncharacterized protein</fullName>
    </submittedName>
</protein>
<dbReference type="PROSITE" id="PS50961">
    <property type="entry name" value="HTH_LA"/>
    <property type="match status" value="1"/>
</dbReference>
<feature type="domain" description="XRRM" evidence="4">
    <location>
        <begin position="205"/>
        <end position="346"/>
    </location>
</feature>
<dbReference type="Gene3D" id="3.30.70.330">
    <property type="match status" value="1"/>
</dbReference>
<dbReference type="OrthoDB" id="439993at2759"/>
<dbReference type="EMBL" id="DS022314">
    <property type="protein sequence ID" value="OAJ44941.1"/>
    <property type="molecule type" value="Genomic_DNA"/>
</dbReference>
<dbReference type="VEuPathDB" id="FungiDB:BDEG_28119"/>
<dbReference type="SUPFAM" id="SSF46785">
    <property type="entry name" value="Winged helix' DNA-binding domain"/>
    <property type="match status" value="1"/>
</dbReference>
<accession>A0A177WZK0</accession>
<dbReference type="STRING" id="403673.A0A177WZK0"/>
<evidence type="ECO:0000259" key="3">
    <source>
        <dbReference type="PROSITE" id="PS50961"/>
    </source>
</evidence>
<dbReference type="PRINTS" id="PR00302">
    <property type="entry name" value="LUPUSLA"/>
</dbReference>
<evidence type="ECO:0000256" key="2">
    <source>
        <dbReference type="PROSITE-ProRule" id="PRU00332"/>
    </source>
</evidence>
<dbReference type="GO" id="GO:1990904">
    <property type="term" value="C:ribonucleoprotein complex"/>
    <property type="evidence" value="ECO:0007669"/>
    <property type="project" value="UniProtKB-UniRule"/>
</dbReference>
<dbReference type="InterPro" id="IPR036388">
    <property type="entry name" value="WH-like_DNA-bd_sf"/>
</dbReference>
<dbReference type="InterPro" id="IPR002344">
    <property type="entry name" value="Lupus_La"/>
</dbReference>
<dbReference type="InterPro" id="IPR006630">
    <property type="entry name" value="La_HTH"/>
</dbReference>
<dbReference type="GO" id="GO:0005634">
    <property type="term" value="C:nucleus"/>
    <property type="evidence" value="ECO:0007669"/>
    <property type="project" value="InterPro"/>
</dbReference>
<dbReference type="InterPro" id="IPR012677">
    <property type="entry name" value="Nucleotide-bd_a/b_plait_sf"/>
</dbReference>
<dbReference type="AlphaFoldDB" id="A0A177WZK0"/>
<evidence type="ECO:0000313" key="5">
    <source>
        <dbReference type="EMBL" id="OAJ44941.1"/>
    </source>
</evidence>
<dbReference type="GO" id="GO:0003723">
    <property type="term" value="F:RNA binding"/>
    <property type="evidence" value="ECO:0007669"/>
    <property type="project" value="UniProtKB-UniRule"/>
</dbReference>
<dbReference type="InterPro" id="IPR014886">
    <property type="entry name" value="La_xRRM"/>
</dbReference>
<dbReference type="PROSITE" id="PS51939">
    <property type="entry name" value="XRRM"/>
    <property type="match status" value="1"/>
</dbReference>
<evidence type="ECO:0000313" key="6">
    <source>
        <dbReference type="Proteomes" id="UP000077115"/>
    </source>
</evidence>
<gene>
    <name evidence="5" type="ORF">BDEG_28119</name>
</gene>